<protein>
    <submittedName>
        <fullName evidence="2">Heterokaryon incompatibility protein-domain-containing protein</fullName>
    </submittedName>
</protein>
<reference evidence="2 3" key="1">
    <citation type="journal article" date="2021" name="Nat. Commun.">
        <title>Genetic determinants of endophytism in the Arabidopsis root mycobiome.</title>
        <authorList>
            <person name="Mesny F."/>
            <person name="Miyauchi S."/>
            <person name="Thiergart T."/>
            <person name="Pickel B."/>
            <person name="Atanasova L."/>
            <person name="Karlsson M."/>
            <person name="Huettel B."/>
            <person name="Barry K.W."/>
            <person name="Haridas S."/>
            <person name="Chen C."/>
            <person name="Bauer D."/>
            <person name="Andreopoulos W."/>
            <person name="Pangilinan J."/>
            <person name="LaButti K."/>
            <person name="Riley R."/>
            <person name="Lipzen A."/>
            <person name="Clum A."/>
            <person name="Drula E."/>
            <person name="Henrissat B."/>
            <person name="Kohler A."/>
            <person name="Grigoriev I.V."/>
            <person name="Martin F.M."/>
            <person name="Hacquard S."/>
        </authorList>
    </citation>
    <scope>NUCLEOTIDE SEQUENCE [LARGE SCALE GENOMIC DNA]</scope>
    <source>
        <strain evidence="2 3">MPI-CAGE-CH-0241</strain>
    </source>
</reference>
<name>A0A9P8VXY5_9HYPO</name>
<dbReference type="OrthoDB" id="3486565at2759"/>
<feature type="domain" description="Heterokaryon incompatibility" evidence="1">
    <location>
        <begin position="213"/>
        <end position="365"/>
    </location>
</feature>
<accession>A0A9P8VXY5</accession>
<dbReference type="EMBL" id="JAGPYM010000021">
    <property type="protein sequence ID" value="KAH6884239.1"/>
    <property type="molecule type" value="Genomic_DNA"/>
</dbReference>
<proteinExistence type="predicted"/>
<evidence type="ECO:0000259" key="1">
    <source>
        <dbReference type="Pfam" id="PF06985"/>
    </source>
</evidence>
<dbReference type="Proteomes" id="UP000777438">
    <property type="component" value="Unassembled WGS sequence"/>
</dbReference>
<comment type="caution">
    <text evidence="2">The sequence shown here is derived from an EMBL/GenBank/DDBJ whole genome shotgun (WGS) entry which is preliminary data.</text>
</comment>
<gene>
    <name evidence="2" type="ORF">B0T10DRAFT_135954</name>
</gene>
<sequence length="681" mass="76598">MPLCSICLNINFSTMLRRDVRYPEPIGGWPLNCELFYYKAEEWEHPDFDKALVPHHNSLENLQSNARSCELCRLIEGCVSETLGKMKKLTALGFRNLPDSNYTFWLSGRYQADGFQIIGRHDELRHQYRIMGGAGICVRDDSPLTGIVSGRLVPPDPMLPSVLAKITNWIQHCEESHGHVQRDERETPTRILKIKDNGQTISLCEGTNIEGGYAALSYCWGSDRPLTLNAGSFTKLVKGMKIVDLPKTFQDAVWVISQLGLSHLWIDSLCIFQDDPSDWARESGRMAKVYGNSTVTIAASRAACSSEGFLGKRTPRIYVAVPFRDDHVSGELLIFPLHVRNVGDTSRYVRLEDEPLTSRGWVLQERYLSPRTIHFGNSQVCFECTTAFIPEDGCSASPSRWNWQYSLPNAVYWETEWKQVVGLYSQRNLSVTSDKLPAVAGIAEYFAKIAAAASVDNRYLAGLWQNDIILNLCWYIDIRKHYQRRSGQYRAPTWSWASLNASISFAAMKYPLATFQKAHVDLDTPDSPFGKTTGGWIKLQARKCPLSSKTCDNGDLVVTLFAEGPNCKVPVIWEDEKMYNAPSMINDSPQKTPFVAIPLAWREYNIGSDVAEFSVFCIIAKAASHTASPCAGVQPFQRVGSADLKLRKSDERYNFESFGLHRWMTGSSDCIQDGLEDVILV</sequence>
<organism evidence="2 3">
    <name type="scientific">Thelonectria olida</name>
    <dbReference type="NCBI Taxonomy" id="1576542"/>
    <lineage>
        <taxon>Eukaryota</taxon>
        <taxon>Fungi</taxon>
        <taxon>Dikarya</taxon>
        <taxon>Ascomycota</taxon>
        <taxon>Pezizomycotina</taxon>
        <taxon>Sordariomycetes</taxon>
        <taxon>Hypocreomycetidae</taxon>
        <taxon>Hypocreales</taxon>
        <taxon>Nectriaceae</taxon>
        <taxon>Thelonectria</taxon>
    </lineage>
</organism>
<dbReference type="InterPro" id="IPR010730">
    <property type="entry name" value="HET"/>
</dbReference>
<dbReference type="PANTHER" id="PTHR33112:SF16">
    <property type="entry name" value="HETEROKARYON INCOMPATIBILITY DOMAIN-CONTAINING PROTEIN"/>
    <property type="match status" value="1"/>
</dbReference>
<evidence type="ECO:0000313" key="3">
    <source>
        <dbReference type="Proteomes" id="UP000777438"/>
    </source>
</evidence>
<evidence type="ECO:0000313" key="2">
    <source>
        <dbReference type="EMBL" id="KAH6884239.1"/>
    </source>
</evidence>
<dbReference type="AlphaFoldDB" id="A0A9P8VXY5"/>
<keyword evidence="3" id="KW-1185">Reference proteome</keyword>
<dbReference type="Pfam" id="PF06985">
    <property type="entry name" value="HET"/>
    <property type="match status" value="1"/>
</dbReference>
<dbReference type="PANTHER" id="PTHR33112">
    <property type="entry name" value="DOMAIN PROTEIN, PUTATIVE-RELATED"/>
    <property type="match status" value="1"/>
</dbReference>